<dbReference type="InterPro" id="IPR004305">
    <property type="entry name" value="Thiaminase-2/PQQC"/>
</dbReference>
<dbReference type="EC" id="3.5.99.2" evidence="1"/>
<dbReference type="GO" id="GO:0009228">
    <property type="term" value="P:thiamine biosynthetic process"/>
    <property type="evidence" value="ECO:0007669"/>
    <property type="project" value="UniProtKB-KW"/>
</dbReference>
<keyword evidence="1" id="KW-0784">Thiamine biosynthesis</keyword>
<organism evidence="3 4">
    <name type="scientific">Flavobacterium subsaxonicum WB 4.1-42 = DSM 21790</name>
    <dbReference type="NCBI Taxonomy" id="1121898"/>
    <lineage>
        <taxon>Bacteria</taxon>
        <taxon>Pseudomonadati</taxon>
        <taxon>Bacteroidota</taxon>
        <taxon>Flavobacteriia</taxon>
        <taxon>Flavobacteriales</taxon>
        <taxon>Flavobacteriaceae</taxon>
        <taxon>Flavobacterium</taxon>
    </lineage>
</organism>
<comment type="pathway">
    <text evidence="1">Cofactor biosynthesis; thiamine diphosphate biosynthesis.</text>
</comment>
<dbReference type="SUPFAM" id="SSF48613">
    <property type="entry name" value="Heme oxygenase-like"/>
    <property type="match status" value="1"/>
</dbReference>
<dbReference type="InterPro" id="IPR050967">
    <property type="entry name" value="Thiamine_Salvage_TenA"/>
</dbReference>
<reference evidence="3 4" key="1">
    <citation type="submission" date="2013-09" db="EMBL/GenBank/DDBJ databases">
        <authorList>
            <person name="Zeng Z."/>
            <person name="Chen C."/>
        </authorList>
    </citation>
    <scope>NUCLEOTIDE SEQUENCE [LARGE SCALE GENOMIC DNA]</scope>
    <source>
        <strain evidence="3 4">WB 4.1-42</strain>
    </source>
</reference>
<dbReference type="AlphaFoldDB" id="A0A0A2MS87"/>
<comment type="function">
    <text evidence="1">Catalyzes an amino-pyrimidine hydrolysis reaction at the C5' of the pyrimidine moiety of thiamine compounds, a reaction that is part of a thiamine salvage pathway.</text>
</comment>
<keyword evidence="4" id="KW-1185">Reference proteome</keyword>
<dbReference type="Gene3D" id="1.20.910.10">
    <property type="entry name" value="Heme oxygenase-like"/>
    <property type="match status" value="1"/>
</dbReference>
<dbReference type="eggNOG" id="COG0819">
    <property type="taxonomic scope" value="Bacteria"/>
</dbReference>
<comment type="catalytic activity">
    <reaction evidence="1">
        <text>thiamine + H2O = 5-(2-hydroxyethyl)-4-methylthiazole + 4-amino-5-hydroxymethyl-2-methylpyrimidine + H(+)</text>
        <dbReference type="Rhea" id="RHEA:17509"/>
        <dbReference type="ChEBI" id="CHEBI:15377"/>
        <dbReference type="ChEBI" id="CHEBI:15378"/>
        <dbReference type="ChEBI" id="CHEBI:16892"/>
        <dbReference type="ChEBI" id="CHEBI:17957"/>
        <dbReference type="ChEBI" id="CHEBI:18385"/>
        <dbReference type="EC" id="3.5.99.2"/>
    </reaction>
</comment>
<dbReference type="UniPathway" id="UPA00060"/>
<dbReference type="OrthoDB" id="34166at2"/>
<feature type="domain" description="Thiaminase-2/PQQC" evidence="2">
    <location>
        <begin position="9"/>
        <end position="211"/>
    </location>
</feature>
<keyword evidence="1" id="KW-0378">Hydrolase</keyword>
<comment type="similarity">
    <text evidence="1">Belongs to the TenA family.</text>
</comment>
<dbReference type="InterPro" id="IPR027574">
    <property type="entry name" value="Thiaminase_II"/>
</dbReference>
<dbReference type="GO" id="GO:0050334">
    <property type="term" value="F:thiaminase activity"/>
    <property type="evidence" value="ECO:0007669"/>
    <property type="project" value="UniProtKB-EC"/>
</dbReference>
<dbReference type="STRING" id="1121898.GCA_000422725_01527"/>
<comment type="caution">
    <text evidence="3">The sequence shown here is derived from an EMBL/GenBank/DDBJ whole genome shotgun (WGS) entry which is preliminary data.</text>
</comment>
<gene>
    <name evidence="3" type="ORF">Q766_05205</name>
</gene>
<name>A0A0A2MS87_9FLAO</name>
<dbReference type="NCBIfam" id="TIGR04306">
    <property type="entry name" value="salvage_TenA"/>
    <property type="match status" value="1"/>
</dbReference>
<dbReference type="Proteomes" id="UP000030111">
    <property type="component" value="Unassembled WGS sequence"/>
</dbReference>
<dbReference type="Pfam" id="PF03070">
    <property type="entry name" value="TENA_THI-4"/>
    <property type="match status" value="1"/>
</dbReference>
<evidence type="ECO:0000313" key="4">
    <source>
        <dbReference type="Proteomes" id="UP000030111"/>
    </source>
</evidence>
<comment type="catalytic activity">
    <reaction evidence="1">
        <text>4-amino-5-aminomethyl-2-methylpyrimidine + H2O = 4-amino-5-hydroxymethyl-2-methylpyrimidine + NH4(+)</text>
        <dbReference type="Rhea" id="RHEA:31799"/>
        <dbReference type="ChEBI" id="CHEBI:15377"/>
        <dbReference type="ChEBI" id="CHEBI:16892"/>
        <dbReference type="ChEBI" id="CHEBI:28938"/>
        <dbReference type="ChEBI" id="CHEBI:63416"/>
        <dbReference type="EC" id="3.5.99.2"/>
    </reaction>
</comment>
<dbReference type="PANTHER" id="PTHR43198:SF2">
    <property type="entry name" value="SI:CH1073-67J19.1-RELATED"/>
    <property type="match status" value="1"/>
</dbReference>
<dbReference type="GO" id="GO:0005829">
    <property type="term" value="C:cytosol"/>
    <property type="evidence" value="ECO:0007669"/>
    <property type="project" value="TreeGrafter"/>
</dbReference>
<evidence type="ECO:0000259" key="2">
    <source>
        <dbReference type="Pfam" id="PF03070"/>
    </source>
</evidence>
<accession>A0A0A2MS87</accession>
<proteinExistence type="inferred from homology"/>
<dbReference type="PANTHER" id="PTHR43198">
    <property type="entry name" value="BIFUNCTIONAL TH2 PROTEIN"/>
    <property type="match status" value="1"/>
</dbReference>
<dbReference type="RefSeq" id="WP_026990400.1">
    <property type="nucleotide sequence ID" value="NZ_AUGP01000017.1"/>
</dbReference>
<evidence type="ECO:0000313" key="3">
    <source>
        <dbReference type="EMBL" id="KGO94318.1"/>
    </source>
</evidence>
<evidence type="ECO:0000256" key="1">
    <source>
        <dbReference type="RuleBase" id="RU363093"/>
    </source>
</evidence>
<dbReference type="CDD" id="cd19365">
    <property type="entry name" value="TenA_C-like"/>
    <property type="match status" value="1"/>
</dbReference>
<sequence length="215" mass="24557">MKWTDTAWHEALPIYNRITNMPFITDLANGTLKQEQFKYYLQQDAHYLEYFARALAIIAGKVPDVNTMLDFVRFAEGAIIVERALHDSYFAEYNVTERAPLSPTCHHYVHYLQSTAYAADVAVAMAAVLPCFWIYKKVGDYILEHQAKNENPYQGWIDTYAGEEFGLIVQKAIALCDAAAAEASPLQLKKMTAAFVTASRLEYAFWDSAYKLEKW</sequence>
<dbReference type="InterPro" id="IPR016084">
    <property type="entry name" value="Haem_Oase-like_multi-hlx"/>
</dbReference>
<protein>
    <recommendedName>
        <fullName evidence="1">Aminopyrimidine aminohydrolase</fullName>
        <ecNumber evidence="1">3.5.99.2</ecNumber>
    </recommendedName>
</protein>
<dbReference type="EMBL" id="JRLY01000002">
    <property type="protein sequence ID" value="KGO94318.1"/>
    <property type="molecule type" value="Genomic_DNA"/>
</dbReference>
<dbReference type="GO" id="GO:0009229">
    <property type="term" value="P:thiamine diphosphate biosynthetic process"/>
    <property type="evidence" value="ECO:0007669"/>
    <property type="project" value="UniProtKB-UniPathway"/>
</dbReference>